<name>A0A4V6NYM1_9RHOB</name>
<keyword evidence="3" id="KW-0804">Transcription</keyword>
<evidence type="ECO:0000259" key="5">
    <source>
        <dbReference type="PROSITE" id="PS51464"/>
    </source>
</evidence>
<dbReference type="GO" id="GO:0097367">
    <property type="term" value="F:carbohydrate derivative binding"/>
    <property type="evidence" value="ECO:0007669"/>
    <property type="project" value="InterPro"/>
</dbReference>
<dbReference type="SUPFAM" id="SSF46689">
    <property type="entry name" value="Homeodomain-like"/>
    <property type="match status" value="1"/>
</dbReference>
<dbReference type="Gene3D" id="1.10.10.10">
    <property type="entry name" value="Winged helix-like DNA-binding domain superfamily/Winged helix DNA-binding domain"/>
    <property type="match status" value="1"/>
</dbReference>
<evidence type="ECO:0000256" key="1">
    <source>
        <dbReference type="ARBA" id="ARBA00023015"/>
    </source>
</evidence>
<dbReference type="InterPro" id="IPR035472">
    <property type="entry name" value="RpiR-like_SIS"/>
</dbReference>
<dbReference type="SUPFAM" id="SSF53697">
    <property type="entry name" value="SIS domain"/>
    <property type="match status" value="1"/>
</dbReference>
<dbReference type="PROSITE" id="PS51071">
    <property type="entry name" value="HTH_RPIR"/>
    <property type="match status" value="1"/>
</dbReference>
<accession>A0A4V6NYM1</accession>
<dbReference type="Gene3D" id="3.40.50.10490">
    <property type="entry name" value="Glucose-6-phosphate isomerase like protein, domain 1"/>
    <property type="match status" value="1"/>
</dbReference>
<dbReference type="GO" id="GO:1901135">
    <property type="term" value="P:carbohydrate derivative metabolic process"/>
    <property type="evidence" value="ECO:0007669"/>
    <property type="project" value="InterPro"/>
</dbReference>
<dbReference type="PANTHER" id="PTHR30514:SF18">
    <property type="entry name" value="RPIR-FAMILY TRANSCRIPTIONAL REGULATOR"/>
    <property type="match status" value="1"/>
</dbReference>
<keyword evidence="7" id="KW-1185">Reference proteome</keyword>
<dbReference type="InterPro" id="IPR009057">
    <property type="entry name" value="Homeodomain-like_sf"/>
</dbReference>
<proteinExistence type="predicted"/>
<dbReference type="InterPro" id="IPR000281">
    <property type="entry name" value="HTH_RpiR"/>
</dbReference>
<evidence type="ECO:0000256" key="2">
    <source>
        <dbReference type="ARBA" id="ARBA00023125"/>
    </source>
</evidence>
<evidence type="ECO:0000313" key="6">
    <source>
        <dbReference type="EMBL" id="TCS66226.1"/>
    </source>
</evidence>
<reference evidence="6 7" key="1">
    <citation type="submission" date="2019-03" db="EMBL/GenBank/DDBJ databases">
        <title>Genomic Encyclopedia of Type Strains, Phase IV (KMG-IV): sequencing the most valuable type-strain genomes for metagenomic binning, comparative biology and taxonomic classification.</title>
        <authorList>
            <person name="Goeker M."/>
        </authorList>
    </citation>
    <scope>NUCLEOTIDE SEQUENCE [LARGE SCALE GENOMIC DNA]</scope>
    <source>
        <strain evidence="6 7">DSM 104836</strain>
    </source>
</reference>
<comment type="caution">
    <text evidence="6">The sequence shown here is derived from an EMBL/GenBank/DDBJ whole genome shotgun (WGS) entry which is preliminary data.</text>
</comment>
<dbReference type="PROSITE" id="PS51464">
    <property type="entry name" value="SIS"/>
    <property type="match status" value="1"/>
</dbReference>
<keyword evidence="1" id="KW-0805">Transcription regulation</keyword>
<dbReference type="GO" id="GO:0003677">
    <property type="term" value="F:DNA binding"/>
    <property type="evidence" value="ECO:0007669"/>
    <property type="project" value="UniProtKB-KW"/>
</dbReference>
<dbReference type="CDD" id="cd05013">
    <property type="entry name" value="SIS_RpiR"/>
    <property type="match status" value="1"/>
</dbReference>
<dbReference type="EMBL" id="SLZU01000002">
    <property type="protein sequence ID" value="TCS66226.1"/>
    <property type="molecule type" value="Genomic_DNA"/>
</dbReference>
<dbReference type="InterPro" id="IPR036388">
    <property type="entry name" value="WH-like_DNA-bd_sf"/>
</dbReference>
<dbReference type="InterPro" id="IPR001347">
    <property type="entry name" value="SIS_dom"/>
</dbReference>
<evidence type="ECO:0000259" key="4">
    <source>
        <dbReference type="PROSITE" id="PS51071"/>
    </source>
</evidence>
<dbReference type="OrthoDB" id="9814676at2"/>
<dbReference type="Pfam" id="PF01380">
    <property type="entry name" value="SIS"/>
    <property type="match status" value="1"/>
</dbReference>
<protein>
    <submittedName>
        <fullName evidence="6">RpiR family transcriptional regulator</fullName>
    </submittedName>
</protein>
<sequence>MPEGPGLTRRISTNYALLSAKLREAADYVVGNPFEVATRSLRQVSAVSGISPSTYSRLARALQFENYEDMRESARRLMGNQMPSFAEKAGKLREDGCESLFERHLEACEANCAQMRVDTDRAALASAVKALGQARRVTVFGALASAGITEYLCYLVNYFDSRWTLAGRQGSALGPLLSALTAEDVLLVVTKTPYVRRAVIAAEMARNRGAQSIVLTDSHVCPALTFATHAFIVPTNSPNYFSSYVATLALLEAMIAMLVANSDCDVAAIVKDVEMQNRNLGEFWSS</sequence>
<feature type="domain" description="SIS" evidence="5">
    <location>
        <begin position="127"/>
        <end position="265"/>
    </location>
</feature>
<feature type="domain" description="HTH rpiR-type" evidence="4">
    <location>
        <begin position="5"/>
        <end position="81"/>
    </location>
</feature>
<organism evidence="6 7">
    <name type="scientific">Primorskyibacter sedentarius</name>
    <dbReference type="NCBI Taxonomy" id="745311"/>
    <lineage>
        <taxon>Bacteria</taxon>
        <taxon>Pseudomonadati</taxon>
        <taxon>Pseudomonadota</taxon>
        <taxon>Alphaproteobacteria</taxon>
        <taxon>Rhodobacterales</taxon>
        <taxon>Roseobacteraceae</taxon>
        <taxon>Primorskyibacter</taxon>
    </lineage>
</organism>
<dbReference type="GO" id="GO:0003700">
    <property type="term" value="F:DNA-binding transcription factor activity"/>
    <property type="evidence" value="ECO:0007669"/>
    <property type="project" value="InterPro"/>
</dbReference>
<keyword evidence="2" id="KW-0238">DNA-binding</keyword>
<dbReference type="InterPro" id="IPR047640">
    <property type="entry name" value="RpiR-like"/>
</dbReference>
<dbReference type="PANTHER" id="PTHR30514">
    <property type="entry name" value="GLUCOKINASE"/>
    <property type="match status" value="1"/>
</dbReference>
<evidence type="ECO:0000256" key="3">
    <source>
        <dbReference type="ARBA" id="ARBA00023163"/>
    </source>
</evidence>
<dbReference type="Proteomes" id="UP000295696">
    <property type="component" value="Unassembled WGS sequence"/>
</dbReference>
<evidence type="ECO:0000313" key="7">
    <source>
        <dbReference type="Proteomes" id="UP000295696"/>
    </source>
</evidence>
<dbReference type="AlphaFoldDB" id="A0A4V6NYM1"/>
<dbReference type="InterPro" id="IPR046348">
    <property type="entry name" value="SIS_dom_sf"/>
</dbReference>
<gene>
    <name evidence="6" type="ORF">EDD52_10240</name>
</gene>